<evidence type="ECO:0000256" key="5">
    <source>
        <dbReference type="ARBA" id="ARBA00022692"/>
    </source>
</evidence>
<keyword evidence="3" id="KW-0813">Transport</keyword>
<dbReference type="Proteomes" id="UP001079672">
    <property type="component" value="Unassembled WGS sequence"/>
</dbReference>
<proteinExistence type="inferred from homology"/>
<dbReference type="PANTHER" id="PTHR30026:SF20">
    <property type="entry name" value="OUTER MEMBRANE PROTEIN TOLC"/>
    <property type="match status" value="1"/>
</dbReference>
<dbReference type="Gene3D" id="1.20.1600.10">
    <property type="entry name" value="Outer membrane efflux proteins (OEP)"/>
    <property type="match status" value="1"/>
</dbReference>
<keyword evidence="8" id="KW-0175">Coiled coil</keyword>
<evidence type="ECO:0000256" key="2">
    <source>
        <dbReference type="ARBA" id="ARBA00007613"/>
    </source>
</evidence>
<comment type="subcellular location">
    <subcellularLocation>
        <location evidence="1">Cell outer membrane</location>
    </subcellularLocation>
</comment>
<reference evidence="14 17" key="2">
    <citation type="submission" date="2018-08" db="EMBL/GenBank/DDBJ databases">
        <title>A genome reference for cultivated species of the human gut microbiota.</title>
        <authorList>
            <person name="Zou Y."/>
            <person name="Xue W."/>
            <person name="Luo G."/>
        </authorList>
    </citation>
    <scope>NUCLEOTIDE SEQUENCE [LARGE SCALE GENOMIC DNA]</scope>
    <source>
        <strain evidence="14 17">AF14-26</strain>
    </source>
</reference>
<evidence type="ECO:0000256" key="7">
    <source>
        <dbReference type="ARBA" id="ARBA00023237"/>
    </source>
</evidence>
<dbReference type="SUPFAM" id="SSF56954">
    <property type="entry name" value="Outer membrane efflux proteins (OEP)"/>
    <property type="match status" value="1"/>
</dbReference>
<dbReference type="GO" id="GO:0009279">
    <property type="term" value="C:cell outer membrane"/>
    <property type="evidence" value="ECO:0007669"/>
    <property type="project" value="UniProtKB-SubCell"/>
</dbReference>
<dbReference type="Pfam" id="PF02321">
    <property type="entry name" value="OEP"/>
    <property type="match status" value="2"/>
</dbReference>
<evidence type="ECO:0000256" key="1">
    <source>
        <dbReference type="ARBA" id="ARBA00004442"/>
    </source>
</evidence>
<dbReference type="InterPro" id="IPR051906">
    <property type="entry name" value="TolC-like"/>
</dbReference>
<dbReference type="Proteomes" id="UP000028294">
    <property type="component" value="Chromosome"/>
</dbReference>
<evidence type="ECO:0000313" key="14">
    <source>
        <dbReference type="EMBL" id="RGV52733.1"/>
    </source>
</evidence>
<keyword evidence="9" id="KW-0732">Signal</keyword>
<evidence type="ECO:0000313" key="16">
    <source>
        <dbReference type="Proteomes" id="UP000036847"/>
    </source>
</evidence>
<evidence type="ECO:0000313" key="17">
    <source>
        <dbReference type="Proteomes" id="UP000286270"/>
    </source>
</evidence>
<keyword evidence="4" id="KW-1134">Transmembrane beta strand</keyword>
<dbReference type="EMBL" id="JAPTZU010000003">
    <property type="protein sequence ID" value="MCZ2687168.1"/>
    <property type="molecule type" value="Genomic_DNA"/>
</dbReference>
<keyword evidence="6" id="KW-0472">Membrane</keyword>
<feature type="coiled-coil region" evidence="8">
    <location>
        <begin position="109"/>
        <end position="136"/>
    </location>
</feature>
<organism evidence="14 17">
    <name type="scientific">Bacteroides fragilis</name>
    <dbReference type="NCBI Taxonomy" id="817"/>
    <lineage>
        <taxon>Bacteria</taxon>
        <taxon>Pseudomonadati</taxon>
        <taxon>Bacteroidota</taxon>
        <taxon>Bacteroidia</taxon>
        <taxon>Bacteroidales</taxon>
        <taxon>Bacteroidaceae</taxon>
        <taxon>Bacteroides</taxon>
    </lineage>
</organism>
<dbReference type="Proteomes" id="UP000286270">
    <property type="component" value="Unassembled WGS sequence"/>
</dbReference>
<evidence type="ECO:0000256" key="8">
    <source>
        <dbReference type="SAM" id="Coils"/>
    </source>
</evidence>
<dbReference type="Proteomes" id="UP001075704">
    <property type="component" value="Unassembled WGS sequence"/>
</dbReference>
<dbReference type="AlphaFoldDB" id="A0A081U035"/>
<dbReference type="GO" id="GO:0015288">
    <property type="term" value="F:porin activity"/>
    <property type="evidence" value="ECO:0007669"/>
    <property type="project" value="TreeGrafter"/>
</dbReference>
<evidence type="ECO:0000313" key="11">
    <source>
        <dbReference type="EMBL" id="MCZ2687168.1"/>
    </source>
</evidence>
<protein>
    <submittedName>
        <fullName evidence="14">TolC family protein</fullName>
    </submittedName>
</protein>
<evidence type="ECO:0000256" key="6">
    <source>
        <dbReference type="ARBA" id="ARBA00023136"/>
    </source>
</evidence>
<dbReference type="PANTHER" id="PTHR30026">
    <property type="entry name" value="OUTER MEMBRANE PROTEIN TOLC"/>
    <property type="match status" value="1"/>
</dbReference>
<evidence type="ECO:0000313" key="12">
    <source>
        <dbReference type="EMBL" id="QCQ38366.1"/>
    </source>
</evidence>
<evidence type="ECO:0000313" key="13">
    <source>
        <dbReference type="EMBL" id="QCQ47004.1"/>
    </source>
</evidence>
<feature type="coiled-coil region" evidence="8">
    <location>
        <begin position="338"/>
        <end position="372"/>
    </location>
</feature>
<dbReference type="Proteomes" id="UP000036847">
    <property type="component" value="Chromosome"/>
</dbReference>
<dbReference type="OrthoDB" id="1000601at2"/>
<evidence type="ECO:0000313" key="15">
    <source>
        <dbReference type="Proteomes" id="UP000028294"/>
    </source>
</evidence>
<keyword evidence="7" id="KW-0998">Cell outer membrane</keyword>
<dbReference type="EMBL" id="CP036553">
    <property type="protein sequence ID" value="QCQ38366.1"/>
    <property type="molecule type" value="Genomic_DNA"/>
</dbReference>
<dbReference type="GO" id="GO:1990281">
    <property type="term" value="C:efflux pump complex"/>
    <property type="evidence" value="ECO:0007669"/>
    <property type="project" value="TreeGrafter"/>
</dbReference>
<reference evidence="13" key="1">
    <citation type="book" date="2014" name="THE 24TH EUROPEAN CONGRESS OF CLINICAL MICROBIOLOGY AND INFECTIOUS DISEASES" publisher="ECCMID 2014" city="Barcelona, Spain">
        <title>Identification of resistance genes in three multidrug-resistant Bacteroides fragilis isolates by whole genome sequencing.</title>
        <editorList>
            <person name="Unknown"/>
            <person name="A."/>
        </editorList>
        <authorList>
            <person name="Sydenham T.V."/>
            <person name="Hasman H."/>
            <person name="Wang M."/>
            <person name="Soki J."/>
            <person name="Nagy E."/>
            <person name="Justesen U.S."/>
        </authorList>
    </citation>
    <scope>NUCLEOTIDE SEQUENCE</scope>
    <source>
        <strain evidence="13">DCMSKEJBY0001B</strain>
    </source>
</reference>
<reference evidence="10" key="4">
    <citation type="submission" date="2022-12" db="EMBL/GenBank/DDBJ databases">
        <title>Development of a Multilocus Sequence Typing Scheme for Bacteroides fragilis Based on Whole Genome Sequencing Data and Clinical Application.</title>
        <authorList>
            <person name="Nielsen F.D."/>
            <person name="Justesen U.S."/>
        </authorList>
    </citation>
    <scope>NUCLEOTIDE SEQUENCE</scope>
    <source>
        <strain evidence="11">BF_AM_ODE_DK_2015_4</strain>
        <strain evidence="10">BF_BC_ODE_DK_2015_2</strain>
    </source>
</reference>
<feature type="signal peptide" evidence="9">
    <location>
        <begin position="1"/>
        <end position="20"/>
    </location>
</feature>
<evidence type="ECO:0000313" key="10">
    <source>
        <dbReference type="EMBL" id="MCZ2655818.1"/>
    </source>
</evidence>
<accession>A0A081U035</accession>
<evidence type="ECO:0000256" key="3">
    <source>
        <dbReference type="ARBA" id="ARBA00022448"/>
    </source>
</evidence>
<feature type="chain" id="PRO_5044364602" evidence="9">
    <location>
        <begin position="21"/>
        <end position="424"/>
    </location>
</feature>
<gene>
    <name evidence="14" type="ORF">DWW08_13170</name>
    <name evidence="13" type="ORF">EC80_020295</name>
    <name evidence="12" type="ORF">IA74_020900</name>
    <name evidence="10" type="ORF">O1422_16770</name>
    <name evidence="11" type="ORF">O1433_06615</name>
</gene>
<dbReference type="RefSeq" id="WP_032530678.1">
    <property type="nucleotide sequence ID" value="NZ_CABJEQ010000002.1"/>
</dbReference>
<sequence>MMKNKLILLFALGLCTQVQAQAPHLSREAYRDRVEAYSQVLKQQHLKSMASTDARKIAFTGFLPKVDISAEGTLNLKEMDSWDGPAGQYRNHTYQGVFVVSQPLYTGGALQAQNRIAQADEKLDQLSEELTRDQIHYQSDAFYWNASSARAMLDASAQYQEIVEKQYEIIQDRFKDGAISRTDLLMISTRRKEAELQYISARQNYTLALQKLNILMGEEPNAPVDSLCSIGVVCPPVTLLPLDDVLQRRADFASTEVNIQKSEAQRKAALSQYNPQVSMYVTGGWATASPNMGYDVKFTPIVGMSVNIPVLRWGARFKTNRQQKAYTGIQKLQQSYVVDQINQELAAALTKLQETEEQVKTAKENKELAEENLDLITFSYNEGKANMVDVLSAQLSWTQAHTSLINAYLAEKMAVAEYRKVISE</sequence>
<dbReference type="EMBL" id="CP036546">
    <property type="protein sequence ID" value="QCQ47004.1"/>
    <property type="molecule type" value="Genomic_DNA"/>
</dbReference>
<comment type="similarity">
    <text evidence="2">Belongs to the outer membrane factor (OMF) (TC 1.B.17) family.</text>
</comment>
<dbReference type="EMBL" id="QRZH01000010">
    <property type="protein sequence ID" value="RGV52733.1"/>
    <property type="molecule type" value="Genomic_DNA"/>
</dbReference>
<reference evidence="15 16" key="3">
    <citation type="submission" date="2019-03" db="EMBL/GenBank/DDBJ databases">
        <title>Complete genome assembly of MDR B. fragilis.</title>
        <authorList>
            <person name="Sydenham T.V."/>
            <person name="Hasman H."/>
            <person name="Justesen U.S."/>
        </authorList>
    </citation>
    <scope>NUCLEOTIDE SEQUENCE [LARGE SCALE GENOMIC DNA]</scope>
    <source>
        <strain evidence="12 15">DCMOUH0067B</strain>
        <strain evidence="13 16">DCMSKEJBY0001B</strain>
    </source>
</reference>
<evidence type="ECO:0000256" key="4">
    <source>
        <dbReference type="ARBA" id="ARBA00022452"/>
    </source>
</evidence>
<keyword evidence="5" id="KW-0812">Transmembrane</keyword>
<dbReference type="InterPro" id="IPR003423">
    <property type="entry name" value="OMP_efflux"/>
</dbReference>
<evidence type="ECO:0000256" key="9">
    <source>
        <dbReference type="SAM" id="SignalP"/>
    </source>
</evidence>
<dbReference type="GO" id="GO:0015562">
    <property type="term" value="F:efflux transmembrane transporter activity"/>
    <property type="evidence" value="ECO:0007669"/>
    <property type="project" value="InterPro"/>
</dbReference>
<dbReference type="EMBL" id="JAPUAC010000014">
    <property type="protein sequence ID" value="MCZ2655818.1"/>
    <property type="molecule type" value="Genomic_DNA"/>
</dbReference>
<name>A0A081U035_BACFG</name>